<name>A0AAV6SK70_SOLSE</name>
<proteinExistence type="predicted"/>
<accession>A0AAV6SK70</accession>
<keyword evidence="2" id="KW-1185">Reference proteome</keyword>
<evidence type="ECO:0000313" key="1">
    <source>
        <dbReference type="EMBL" id="KAG7517462.1"/>
    </source>
</evidence>
<dbReference type="AlphaFoldDB" id="A0AAV6SK70"/>
<protein>
    <submittedName>
        <fullName evidence="1">Uncharacterized protein</fullName>
    </submittedName>
</protein>
<evidence type="ECO:0000313" key="2">
    <source>
        <dbReference type="Proteomes" id="UP000693946"/>
    </source>
</evidence>
<dbReference type="Proteomes" id="UP000693946">
    <property type="component" value="Linkage Group LG12"/>
</dbReference>
<sequence length="209" mass="23196">MNRVVSSAYSRETTLPRCVFVISLSVAALQTESRHIVNMLSLIGEVCGHRKSTSVSLLSASQRQGVVRNSEKSPHCHVVYFCVPQRYKSDTSYSRAHSVSVLPLNNRLGVSPLIENAAKEYELMCVCNFEQPTPPPPPPPPVLEDKNKHYLHSEAFIHNFVNGIGIVPALILAASDHLSRAGHFTRQVVCGSGTLETWTGFTEKRHWSF</sequence>
<gene>
    <name evidence="1" type="ORF">JOB18_008596</name>
</gene>
<dbReference type="EMBL" id="JAGKHQ010000004">
    <property type="protein sequence ID" value="KAG7517462.1"/>
    <property type="molecule type" value="Genomic_DNA"/>
</dbReference>
<reference evidence="1 2" key="1">
    <citation type="journal article" date="2021" name="Sci. Rep.">
        <title>Chromosome anchoring in Senegalese sole (Solea senegalensis) reveals sex-associated markers and genome rearrangements in flatfish.</title>
        <authorList>
            <person name="Guerrero-Cozar I."/>
            <person name="Gomez-Garrido J."/>
            <person name="Berbel C."/>
            <person name="Martinez-Blanch J.F."/>
            <person name="Alioto T."/>
            <person name="Claros M.G."/>
            <person name="Gagnaire P.A."/>
            <person name="Manchado M."/>
        </authorList>
    </citation>
    <scope>NUCLEOTIDE SEQUENCE [LARGE SCALE GENOMIC DNA]</scope>
    <source>
        <strain evidence="1">Sse05_10M</strain>
    </source>
</reference>
<comment type="caution">
    <text evidence="1">The sequence shown here is derived from an EMBL/GenBank/DDBJ whole genome shotgun (WGS) entry which is preliminary data.</text>
</comment>
<organism evidence="1 2">
    <name type="scientific">Solea senegalensis</name>
    <name type="common">Senegalese sole</name>
    <dbReference type="NCBI Taxonomy" id="28829"/>
    <lineage>
        <taxon>Eukaryota</taxon>
        <taxon>Metazoa</taxon>
        <taxon>Chordata</taxon>
        <taxon>Craniata</taxon>
        <taxon>Vertebrata</taxon>
        <taxon>Euteleostomi</taxon>
        <taxon>Actinopterygii</taxon>
        <taxon>Neopterygii</taxon>
        <taxon>Teleostei</taxon>
        <taxon>Neoteleostei</taxon>
        <taxon>Acanthomorphata</taxon>
        <taxon>Carangaria</taxon>
        <taxon>Pleuronectiformes</taxon>
        <taxon>Pleuronectoidei</taxon>
        <taxon>Soleidae</taxon>
        <taxon>Solea</taxon>
    </lineage>
</organism>